<feature type="domain" description="F-box" evidence="2">
    <location>
        <begin position="261"/>
        <end position="307"/>
    </location>
</feature>
<dbReference type="SUPFAM" id="SSF81383">
    <property type="entry name" value="F-box domain"/>
    <property type="match status" value="1"/>
</dbReference>
<organism evidence="3 4">
    <name type="scientific">Mola mola</name>
    <name type="common">Ocean sunfish</name>
    <name type="synonym">Tetraodon mola</name>
    <dbReference type="NCBI Taxonomy" id="94237"/>
    <lineage>
        <taxon>Eukaryota</taxon>
        <taxon>Metazoa</taxon>
        <taxon>Chordata</taxon>
        <taxon>Craniata</taxon>
        <taxon>Vertebrata</taxon>
        <taxon>Euteleostomi</taxon>
        <taxon>Actinopterygii</taxon>
        <taxon>Neopterygii</taxon>
        <taxon>Teleostei</taxon>
        <taxon>Neoteleostei</taxon>
        <taxon>Acanthomorphata</taxon>
        <taxon>Eupercaria</taxon>
        <taxon>Tetraodontiformes</taxon>
        <taxon>Molidae</taxon>
        <taxon>Mola</taxon>
    </lineage>
</organism>
<dbReference type="AlphaFoldDB" id="A0A3Q3XG80"/>
<evidence type="ECO:0000313" key="3">
    <source>
        <dbReference type="Ensembl" id="ENSMMOP00000027885.1"/>
    </source>
</evidence>
<dbReference type="InterPro" id="IPR047118">
    <property type="entry name" value="Fbxo7"/>
</dbReference>
<dbReference type="Proteomes" id="UP000261620">
    <property type="component" value="Unplaced"/>
</dbReference>
<feature type="region of interest" description="Disordered" evidence="1">
    <location>
        <begin position="369"/>
        <end position="431"/>
    </location>
</feature>
<dbReference type="PROSITE" id="PS50181">
    <property type="entry name" value="FBOX"/>
    <property type="match status" value="1"/>
</dbReference>
<dbReference type="Pfam" id="PF12937">
    <property type="entry name" value="F-box-like"/>
    <property type="match status" value="1"/>
</dbReference>
<dbReference type="PANTHER" id="PTHR15537">
    <property type="entry name" value="F-BOX ONLY PROTEIN 7"/>
    <property type="match status" value="1"/>
</dbReference>
<evidence type="ECO:0000256" key="1">
    <source>
        <dbReference type="SAM" id="MobiDB-lite"/>
    </source>
</evidence>
<dbReference type="STRING" id="94237.ENSMMOP00000027885"/>
<accession>A0A3Q3XG80</accession>
<dbReference type="OMA" id="KCAYELH"/>
<dbReference type="PANTHER" id="PTHR15537:SF2">
    <property type="entry name" value="F-BOX ONLY PROTEIN 7"/>
    <property type="match status" value="1"/>
</dbReference>
<evidence type="ECO:0000259" key="2">
    <source>
        <dbReference type="PROSITE" id="PS50181"/>
    </source>
</evidence>
<evidence type="ECO:0000313" key="4">
    <source>
        <dbReference type="Proteomes" id="UP000261620"/>
    </source>
</evidence>
<name>A0A3Q3XG80_MOLML</name>
<dbReference type="InterPro" id="IPR021625">
    <property type="entry name" value="PI31_Prot_N"/>
</dbReference>
<feature type="region of interest" description="Disordered" evidence="1">
    <location>
        <begin position="82"/>
        <end position="115"/>
    </location>
</feature>
<dbReference type="Gene3D" id="1.20.1280.50">
    <property type="match status" value="1"/>
</dbReference>
<sequence>SFSRRALRPDLTGRLSCVVGAGLRQHSGGRHRGASAGPLHSAGEAEPLQYADHRLRGACPHSLVVLIRDRFGIYLNVCEQPGSAPEDPASAPCASSWEPMPRSEPEDPQAPPPLELLYHSAPPSSPSDAVVLVAHLLMMETGFVPDARPQTAAEMPAGWRSADGPYKLHYSHPLCGSSRMVLVAVRMSSTLVINAFLKVNEKEDTVHKLCLHPSSYVTDEWPGESAAAAFKDLDKLCHTFKDQLAYPLIAAAREASGLPVTFGLPALPPELLLRVLMLLDIRSVVRLSSVCRHFQTAIGDSWLWRHLFRRDFTDSDPIRSTDTDWKQLYKQRYKSRNETRRPRHRWLPPFPQHPRDIFIPLPMYPPLPGIIGGDHDQRPNLIHGPQPRPRHDPIIGPLPDPDNGPLDLSRVQQRGGRAANMRRGSSDQLQR</sequence>
<reference evidence="3" key="1">
    <citation type="submission" date="2025-08" db="UniProtKB">
        <authorList>
            <consortium name="Ensembl"/>
        </authorList>
    </citation>
    <scope>IDENTIFICATION</scope>
</reference>
<proteinExistence type="predicted"/>
<keyword evidence="4" id="KW-1185">Reference proteome</keyword>
<dbReference type="InterPro" id="IPR036047">
    <property type="entry name" value="F-box-like_dom_sf"/>
</dbReference>
<dbReference type="Ensembl" id="ENSMMOT00000028358.1">
    <property type="protein sequence ID" value="ENSMMOP00000027885.1"/>
    <property type="gene ID" value="ENSMMOG00000021075.1"/>
</dbReference>
<dbReference type="GO" id="GO:0019901">
    <property type="term" value="F:protein kinase binding"/>
    <property type="evidence" value="ECO:0007669"/>
    <property type="project" value="InterPro"/>
</dbReference>
<dbReference type="GO" id="GO:1903599">
    <property type="term" value="P:positive regulation of autophagy of mitochondrion"/>
    <property type="evidence" value="ECO:0007669"/>
    <property type="project" value="TreeGrafter"/>
</dbReference>
<dbReference type="Pfam" id="PF11566">
    <property type="entry name" value="PI31_Prot_N"/>
    <property type="match status" value="1"/>
</dbReference>
<protein>
    <recommendedName>
        <fullName evidence="2">F-box domain-containing protein</fullName>
    </recommendedName>
</protein>
<reference evidence="3" key="2">
    <citation type="submission" date="2025-09" db="UniProtKB">
        <authorList>
            <consortium name="Ensembl"/>
        </authorList>
    </citation>
    <scope>IDENTIFICATION</scope>
</reference>
<dbReference type="SMART" id="SM00256">
    <property type="entry name" value="FBOX"/>
    <property type="match status" value="1"/>
</dbReference>
<dbReference type="InterPro" id="IPR001810">
    <property type="entry name" value="F-box_dom"/>
</dbReference>
<dbReference type="Gene3D" id="3.40.1000.30">
    <property type="match status" value="1"/>
</dbReference>